<proteinExistence type="predicted"/>
<comment type="caution">
    <text evidence="1">The sequence shown here is derived from an EMBL/GenBank/DDBJ whole genome shotgun (WGS) entry which is preliminary data.</text>
</comment>
<dbReference type="Proteomes" id="UP000299102">
    <property type="component" value="Unassembled WGS sequence"/>
</dbReference>
<dbReference type="AlphaFoldDB" id="A0A4C1UTX5"/>
<keyword evidence="2" id="KW-1185">Reference proteome</keyword>
<organism evidence="1 2">
    <name type="scientific">Eumeta variegata</name>
    <name type="common">Bagworm moth</name>
    <name type="synonym">Eumeta japonica</name>
    <dbReference type="NCBI Taxonomy" id="151549"/>
    <lineage>
        <taxon>Eukaryota</taxon>
        <taxon>Metazoa</taxon>
        <taxon>Ecdysozoa</taxon>
        <taxon>Arthropoda</taxon>
        <taxon>Hexapoda</taxon>
        <taxon>Insecta</taxon>
        <taxon>Pterygota</taxon>
        <taxon>Neoptera</taxon>
        <taxon>Endopterygota</taxon>
        <taxon>Lepidoptera</taxon>
        <taxon>Glossata</taxon>
        <taxon>Ditrysia</taxon>
        <taxon>Tineoidea</taxon>
        <taxon>Psychidae</taxon>
        <taxon>Oiketicinae</taxon>
        <taxon>Eumeta</taxon>
    </lineage>
</organism>
<evidence type="ECO:0000313" key="1">
    <source>
        <dbReference type="EMBL" id="GBP29436.1"/>
    </source>
</evidence>
<accession>A0A4C1UTX5</accession>
<reference evidence="1 2" key="1">
    <citation type="journal article" date="2019" name="Commun. Biol.">
        <title>The bagworm genome reveals a unique fibroin gene that provides high tensile strength.</title>
        <authorList>
            <person name="Kono N."/>
            <person name="Nakamura H."/>
            <person name="Ohtoshi R."/>
            <person name="Tomita M."/>
            <person name="Numata K."/>
            <person name="Arakawa K."/>
        </authorList>
    </citation>
    <scope>NUCLEOTIDE SEQUENCE [LARGE SCALE GENOMIC DNA]</scope>
</reference>
<name>A0A4C1UTX5_EUMVA</name>
<gene>
    <name evidence="1" type="ORF">EVAR_22048_1</name>
</gene>
<evidence type="ECO:0000313" key="2">
    <source>
        <dbReference type="Proteomes" id="UP000299102"/>
    </source>
</evidence>
<dbReference type="EMBL" id="BGZK01000220">
    <property type="protein sequence ID" value="GBP29436.1"/>
    <property type="molecule type" value="Genomic_DNA"/>
</dbReference>
<protein>
    <submittedName>
        <fullName evidence="1">Uncharacterized protein</fullName>
    </submittedName>
</protein>
<sequence length="98" mass="11421">MVLEDDNVPTKLKGIMSSSKKKIDFIGFRAETHFASRDIASRKASRSYATKAPQNQLMLLDHIQRRAFRTIDVCAVSNWEDEFVSRRDEVSIRIRYKE</sequence>